<evidence type="ECO:0000313" key="2">
    <source>
        <dbReference type="EMBL" id="MBH5390745.1"/>
    </source>
</evidence>
<dbReference type="RefSeq" id="WP_197968709.1">
    <property type="nucleotide sequence ID" value="NZ_JACEGD010000037.1"/>
</dbReference>
<keyword evidence="3" id="KW-1185">Reference proteome</keyword>
<evidence type="ECO:0000313" key="3">
    <source>
        <dbReference type="Proteomes" id="UP001194539"/>
    </source>
</evidence>
<protein>
    <submittedName>
        <fullName evidence="2">Uncharacterized protein</fullName>
    </submittedName>
</protein>
<proteinExistence type="predicted"/>
<reference evidence="2 3" key="1">
    <citation type="submission" date="2020-07" db="EMBL/GenBank/DDBJ databases">
        <title>Bradyrhizobium diversity isolated from nodules of indigenous legumes of Western Australia.</title>
        <authorList>
            <person name="Klepa M.S."/>
        </authorList>
    </citation>
    <scope>NUCLEOTIDE SEQUENCE [LARGE SCALE GENOMIC DNA]</scope>
    <source>
        <strain evidence="2 3">CNPSo 4019</strain>
    </source>
</reference>
<dbReference type="EMBL" id="JACEGD010000037">
    <property type="protein sequence ID" value="MBH5390745.1"/>
    <property type="molecule type" value="Genomic_DNA"/>
</dbReference>
<organism evidence="2 3">
    <name type="scientific">Bradyrhizobium diversitatis</name>
    <dbReference type="NCBI Taxonomy" id="2755406"/>
    <lineage>
        <taxon>Bacteria</taxon>
        <taxon>Pseudomonadati</taxon>
        <taxon>Pseudomonadota</taxon>
        <taxon>Alphaproteobacteria</taxon>
        <taxon>Hyphomicrobiales</taxon>
        <taxon>Nitrobacteraceae</taxon>
        <taxon>Bradyrhizobium</taxon>
    </lineage>
</organism>
<feature type="region of interest" description="Disordered" evidence="1">
    <location>
        <begin position="43"/>
        <end position="105"/>
    </location>
</feature>
<sequence length="371" mass="38469">MLRRIPAVNWAFTRLRPLPHSNSIDLAPVTTGASAAIIEDAAATAQAPTTEISTDPVRDDAAPATQAPAADTAVSVVAENPSDDIRISDDSPPEAVTEVEAPETPPVAEEVLISPTDAENEPVADADLATIGDASPAEIVSVVLEEVVVSSSDVATASTDIPDAVIEAAPSPDVSAEVETVAVEAIPVVVESVAAVVSEAGADSDPALVVEVAPPPANDVPLATAVATAANESASVAIEIEPAPPLESPAPEIRSAPKARARAAEPADRAALIRQRWAETGIRMWNPRLHGNGEATLNIQGSVGLLPPAPGETMPRYDKLEFRMLGGQIVCEGVIVEAPAQASHRSFTRLAEPRNIDRVREPTRERQAVLA</sequence>
<feature type="compositionally biased region" description="Low complexity" evidence="1">
    <location>
        <begin position="62"/>
        <end position="73"/>
    </location>
</feature>
<dbReference type="Proteomes" id="UP001194539">
    <property type="component" value="Unassembled WGS sequence"/>
</dbReference>
<comment type="caution">
    <text evidence="2">The sequence shown here is derived from an EMBL/GenBank/DDBJ whole genome shotgun (WGS) entry which is preliminary data.</text>
</comment>
<name>A0ABS0PBQ6_9BRAD</name>
<accession>A0ABS0PBQ6</accession>
<evidence type="ECO:0000256" key="1">
    <source>
        <dbReference type="SAM" id="MobiDB-lite"/>
    </source>
</evidence>
<gene>
    <name evidence="2" type="ORF">H1B27_31410</name>
</gene>
<feature type="compositionally biased region" description="Low complexity" evidence="1">
    <location>
        <begin position="43"/>
        <end position="52"/>
    </location>
</feature>